<evidence type="ECO:0000259" key="1">
    <source>
        <dbReference type="Pfam" id="PF10686"/>
    </source>
</evidence>
<proteinExistence type="predicted"/>
<dbReference type="Pfam" id="PF10686">
    <property type="entry name" value="YAcAr"/>
    <property type="match status" value="1"/>
</dbReference>
<dbReference type="RefSeq" id="WP_183201752.1">
    <property type="nucleotide sequence ID" value="NZ_JACIEK010000015.1"/>
</dbReference>
<reference evidence="2 3" key="1">
    <citation type="submission" date="2020-08" db="EMBL/GenBank/DDBJ databases">
        <title>Genomic Encyclopedia of Type Strains, Phase IV (KMG-IV): sequencing the most valuable type-strain genomes for metagenomic binning, comparative biology and taxonomic classification.</title>
        <authorList>
            <person name="Goeker M."/>
        </authorList>
    </citation>
    <scope>NUCLEOTIDE SEQUENCE [LARGE SCALE GENOMIC DNA]</scope>
    <source>
        <strain evidence="2 3">DSM 102238</strain>
    </source>
</reference>
<sequence>MTRYTSSSTSPTAHLLEEIQLYGLTADGDRDYRPLPDGDDLSYKIRDVMTGMADIFHDTRLEGDLEEMLWSLVNSFHRRLTHTNKRLDDTTMKMRDAQREQDGSEIRSVELEKLLDEGTAFTEARNAFEAMRDLAAEHYEVMTGSPWLPRTGSKVSHANVTSAMIQSRDFLAAKARSENELHCPTGTKIAFAGGADYNDHETIWKTLDAVQKRYPDMVLMHGGSPTGAELIAAKWAANRKVPAVAFKPDWNFGRSAPFKRNDQMLEQIPQGVIVTPGTGITENLADKAKKLGIKVMRVGG</sequence>
<gene>
    <name evidence="2" type="ORF">GGR04_004030</name>
</gene>
<comment type="caution">
    <text evidence="2">The sequence shown here is derived from an EMBL/GenBank/DDBJ whole genome shotgun (WGS) entry which is preliminary data.</text>
</comment>
<evidence type="ECO:0000313" key="2">
    <source>
        <dbReference type="EMBL" id="MBB4000154.1"/>
    </source>
</evidence>
<dbReference type="AlphaFoldDB" id="A0A7W6MLV5"/>
<evidence type="ECO:0000313" key="3">
    <source>
        <dbReference type="Proteomes" id="UP000542776"/>
    </source>
</evidence>
<dbReference type="Proteomes" id="UP000542776">
    <property type="component" value="Unassembled WGS sequence"/>
</dbReference>
<keyword evidence="3" id="KW-1185">Reference proteome</keyword>
<feature type="domain" description="YspA cpYpsA-related SLOG" evidence="1">
    <location>
        <begin position="187"/>
        <end position="251"/>
    </location>
</feature>
<organism evidence="2 3">
    <name type="scientific">Aureimonas pseudogalii</name>
    <dbReference type="NCBI Taxonomy" id="1744844"/>
    <lineage>
        <taxon>Bacteria</taxon>
        <taxon>Pseudomonadati</taxon>
        <taxon>Pseudomonadota</taxon>
        <taxon>Alphaproteobacteria</taxon>
        <taxon>Hyphomicrobiales</taxon>
        <taxon>Aurantimonadaceae</taxon>
        <taxon>Aureimonas</taxon>
    </lineage>
</organism>
<name>A0A7W6MLV5_9HYPH</name>
<dbReference type="EMBL" id="JACIEK010000015">
    <property type="protein sequence ID" value="MBB4000154.1"/>
    <property type="molecule type" value="Genomic_DNA"/>
</dbReference>
<accession>A0A7W6MLV5</accession>
<dbReference type="InterPro" id="IPR019627">
    <property type="entry name" value="YAcAr"/>
</dbReference>
<protein>
    <recommendedName>
        <fullName evidence="1">YspA cpYpsA-related SLOG domain-containing protein</fullName>
    </recommendedName>
</protein>